<comment type="caution">
    <text evidence="3">The sequence shown here is derived from an EMBL/GenBank/DDBJ whole genome shotgun (WGS) entry which is preliminary data.</text>
</comment>
<gene>
    <name evidence="3" type="ORF">IAB88_02440</name>
</gene>
<evidence type="ECO:0000313" key="4">
    <source>
        <dbReference type="Proteomes" id="UP000823598"/>
    </source>
</evidence>
<proteinExistence type="inferred from homology"/>
<dbReference type="AlphaFoldDB" id="A0A9D9NJ84"/>
<dbReference type="PANTHER" id="PTHR36842">
    <property type="entry name" value="PROTEIN TOLB HOMOLOG"/>
    <property type="match status" value="1"/>
</dbReference>
<sequence>MRKVFLAMLVLTSQLSFAKGGIEVVSDNPLQLPASEAAYSPVISPDGEWLLVTSNAMKGLQKYDLATGQLETITTDNGAGYNAKISNDGSTIVYRTSEFKNRLRYFSVKSVDVATGKTETVVKPTRNVSAFGAVNGTALAVDGNKMKTKRISGKKVEYPAIAGIVNGNLVVTRDGKSNTINPVGKSRYLWQSVSPDGKKVLFAVPENGMVAYVSNLDGSNPVRLGRLSAPEWMGNDWVVGMVDKDNGEVVTESVIVAVRADGSDYTALTDGSQICMYPSASMDATKIVYNTAEGKIHLMKVKTTK</sequence>
<dbReference type="InterPro" id="IPR011042">
    <property type="entry name" value="6-blade_b-propeller_TolB-like"/>
</dbReference>
<dbReference type="Gene3D" id="2.120.10.30">
    <property type="entry name" value="TolB, C-terminal domain"/>
    <property type="match status" value="2"/>
</dbReference>
<reference evidence="3" key="2">
    <citation type="journal article" date="2021" name="PeerJ">
        <title>Extensive microbial diversity within the chicken gut microbiome revealed by metagenomics and culture.</title>
        <authorList>
            <person name="Gilroy R."/>
            <person name="Ravi A."/>
            <person name="Getino M."/>
            <person name="Pursley I."/>
            <person name="Horton D.L."/>
            <person name="Alikhan N.F."/>
            <person name="Baker D."/>
            <person name="Gharbi K."/>
            <person name="Hall N."/>
            <person name="Watson M."/>
            <person name="Adriaenssens E.M."/>
            <person name="Foster-Nyarko E."/>
            <person name="Jarju S."/>
            <person name="Secka A."/>
            <person name="Antonio M."/>
            <person name="Oren A."/>
            <person name="Chaudhuri R.R."/>
            <person name="La Ragione R."/>
            <person name="Hildebrand F."/>
            <person name="Pallen M.J."/>
        </authorList>
    </citation>
    <scope>NUCLEOTIDE SEQUENCE</scope>
    <source>
        <strain evidence="3">6919</strain>
    </source>
</reference>
<reference evidence="3" key="1">
    <citation type="submission" date="2020-10" db="EMBL/GenBank/DDBJ databases">
        <authorList>
            <person name="Gilroy R."/>
        </authorList>
    </citation>
    <scope>NUCLEOTIDE SEQUENCE</scope>
    <source>
        <strain evidence="3">6919</strain>
    </source>
</reference>
<dbReference type="SUPFAM" id="SSF82171">
    <property type="entry name" value="DPP6 N-terminal domain-like"/>
    <property type="match status" value="1"/>
</dbReference>
<name>A0A9D9NJ84_9BACT</name>
<accession>A0A9D9NJ84</accession>
<feature type="chain" id="PRO_5038693910" evidence="2">
    <location>
        <begin position="19"/>
        <end position="305"/>
    </location>
</feature>
<dbReference type="PANTHER" id="PTHR36842:SF1">
    <property type="entry name" value="PROTEIN TOLB"/>
    <property type="match status" value="1"/>
</dbReference>
<dbReference type="Proteomes" id="UP000823598">
    <property type="component" value="Unassembled WGS sequence"/>
</dbReference>
<organism evidence="3 4">
    <name type="scientific">Candidatus Limisoma faecipullorum</name>
    <dbReference type="NCBI Taxonomy" id="2840854"/>
    <lineage>
        <taxon>Bacteria</taxon>
        <taxon>Pseudomonadati</taxon>
        <taxon>Bacteroidota</taxon>
        <taxon>Bacteroidia</taxon>
        <taxon>Bacteroidales</taxon>
        <taxon>Candidatus Limisoma</taxon>
    </lineage>
</organism>
<feature type="signal peptide" evidence="2">
    <location>
        <begin position="1"/>
        <end position="18"/>
    </location>
</feature>
<evidence type="ECO:0000256" key="1">
    <source>
        <dbReference type="ARBA" id="ARBA00009820"/>
    </source>
</evidence>
<protein>
    <submittedName>
        <fullName evidence="3">PD40 domain-containing protein</fullName>
    </submittedName>
</protein>
<evidence type="ECO:0000256" key="2">
    <source>
        <dbReference type="SAM" id="SignalP"/>
    </source>
</evidence>
<comment type="similarity">
    <text evidence="1">Belongs to the TolB family.</text>
</comment>
<dbReference type="InterPro" id="IPR011659">
    <property type="entry name" value="WD40"/>
</dbReference>
<dbReference type="Pfam" id="PF07676">
    <property type="entry name" value="PD40"/>
    <property type="match status" value="1"/>
</dbReference>
<evidence type="ECO:0000313" key="3">
    <source>
        <dbReference type="EMBL" id="MBO8475834.1"/>
    </source>
</evidence>
<dbReference type="EMBL" id="JADIMC010000032">
    <property type="protein sequence ID" value="MBO8475834.1"/>
    <property type="molecule type" value="Genomic_DNA"/>
</dbReference>
<keyword evidence="2" id="KW-0732">Signal</keyword>